<gene>
    <name evidence="1" type="ORF">PSON_ATCC_30995.1.T0030444</name>
</gene>
<name>A0A8S1KD48_9CILI</name>
<dbReference type="EMBL" id="CAJJDN010000003">
    <property type="protein sequence ID" value="CAD8048848.1"/>
    <property type="molecule type" value="Genomic_DNA"/>
</dbReference>
<reference evidence="1" key="1">
    <citation type="submission" date="2021-01" db="EMBL/GenBank/DDBJ databases">
        <authorList>
            <consortium name="Genoscope - CEA"/>
            <person name="William W."/>
        </authorList>
    </citation>
    <scope>NUCLEOTIDE SEQUENCE</scope>
</reference>
<proteinExistence type="predicted"/>
<dbReference type="AlphaFoldDB" id="A0A8S1KD48"/>
<keyword evidence="2" id="KW-1185">Reference proteome</keyword>
<evidence type="ECO:0000313" key="2">
    <source>
        <dbReference type="Proteomes" id="UP000692954"/>
    </source>
</evidence>
<dbReference type="Proteomes" id="UP000692954">
    <property type="component" value="Unassembled WGS sequence"/>
</dbReference>
<comment type="caution">
    <text evidence="1">The sequence shown here is derived from an EMBL/GenBank/DDBJ whole genome shotgun (WGS) entry which is preliminary data.</text>
</comment>
<evidence type="ECO:0000313" key="1">
    <source>
        <dbReference type="EMBL" id="CAD8048848.1"/>
    </source>
</evidence>
<accession>A0A8S1KD48</accession>
<sequence length="200" mass="24908">MKKQKYWKIQKKLHKFASYLEANLTRIARIQIRALFIFKYTAQIMSFKFAFNKRRRIVQLKRTIECIMKLHDIIYNECKRFLRKKFINSYIQDKKLQSFIQRMYQITKWHQKIHSLIRGFYVYIRILTIRRNKQISLRSRFNNEHLMNKVLSSQQVIKRLRKEFWRMGIFLGNIDLYNQKEYFQLYMEKCLIEQQMVQAN</sequence>
<organism evidence="1 2">
    <name type="scientific">Paramecium sonneborni</name>
    <dbReference type="NCBI Taxonomy" id="65129"/>
    <lineage>
        <taxon>Eukaryota</taxon>
        <taxon>Sar</taxon>
        <taxon>Alveolata</taxon>
        <taxon>Ciliophora</taxon>
        <taxon>Intramacronucleata</taxon>
        <taxon>Oligohymenophorea</taxon>
        <taxon>Peniculida</taxon>
        <taxon>Parameciidae</taxon>
        <taxon>Paramecium</taxon>
    </lineage>
</organism>
<protein>
    <submittedName>
        <fullName evidence="1">Uncharacterized protein</fullName>
    </submittedName>
</protein>